<proteinExistence type="predicted"/>
<dbReference type="EMBL" id="JAVXUO010000387">
    <property type="protein sequence ID" value="KAK2992726.1"/>
    <property type="molecule type" value="Genomic_DNA"/>
</dbReference>
<keyword evidence="2" id="KW-1185">Reference proteome</keyword>
<accession>A0AA88S638</accession>
<organism evidence="1 2">
    <name type="scientific">Escallonia rubra</name>
    <dbReference type="NCBI Taxonomy" id="112253"/>
    <lineage>
        <taxon>Eukaryota</taxon>
        <taxon>Viridiplantae</taxon>
        <taxon>Streptophyta</taxon>
        <taxon>Embryophyta</taxon>
        <taxon>Tracheophyta</taxon>
        <taxon>Spermatophyta</taxon>
        <taxon>Magnoliopsida</taxon>
        <taxon>eudicotyledons</taxon>
        <taxon>Gunneridae</taxon>
        <taxon>Pentapetalae</taxon>
        <taxon>asterids</taxon>
        <taxon>campanulids</taxon>
        <taxon>Escalloniales</taxon>
        <taxon>Escalloniaceae</taxon>
        <taxon>Escallonia</taxon>
    </lineage>
</organism>
<evidence type="ECO:0000313" key="2">
    <source>
        <dbReference type="Proteomes" id="UP001187471"/>
    </source>
</evidence>
<evidence type="ECO:0000313" key="1">
    <source>
        <dbReference type="EMBL" id="KAK2992726.1"/>
    </source>
</evidence>
<protein>
    <submittedName>
        <fullName evidence="1">Uncharacterized protein</fullName>
    </submittedName>
</protein>
<name>A0AA88S638_9ASTE</name>
<reference evidence="1" key="1">
    <citation type="submission" date="2022-12" db="EMBL/GenBank/DDBJ databases">
        <title>Draft genome assemblies for two species of Escallonia (Escalloniales).</title>
        <authorList>
            <person name="Chanderbali A."/>
            <person name="Dervinis C."/>
            <person name="Anghel I."/>
            <person name="Soltis D."/>
            <person name="Soltis P."/>
            <person name="Zapata F."/>
        </authorList>
    </citation>
    <scope>NUCLEOTIDE SEQUENCE</scope>
    <source>
        <strain evidence="1">UCBG92.1500</strain>
        <tissue evidence="1">Leaf</tissue>
    </source>
</reference>
<comment type="caution">
    <text evidence="1">The sequence shown here is derived from an EMBL/GenBank/DDBJ whole genome shotgun (WGS) entry which is preliminary data.</text>
</comment>
<dbReference type="Proteomes" id="UP001187471">
    <property type="component" value="Unassembled WGS sequence"/>
</dbReference>
<sequence length="158" mass="17749">MSPHPLLRWYRMSFDSQRMLKRVYTKGLDSRFNSSSSSVWKVKLVIRPERLLEILSQEVRTRELFENVRTVAKCGNGVSSVVAFSDQWSLTSSRNASSKKDGLDGNNGLNVIVAPNGEDCLRISVSLQNGHALTIFGIQTGPKQLLQVFCTLINHIVR</sequence>
<dbReference type="AlphaFoldDB" id="A0AA88S638"/>
<gene>
    <name evidence="1" type="ORF">RJ640_025229</name>
</gene>